<accession>A0A4R2QIF2</accession>
<evidence type="ECO:0000313" key="4">
    <source>
        <dbReference type="Proteomes" id="UP000294911"/>
    </source>
</evidence>
<proteinExistence type="predicted"/>
<dbReference type="AlphaFoldDB" id="A0A4R2QIF2"/>
<feature type="region of interest" description="Disordered" evidence="1">
    <location>
        <begin position="86"/>
        <end position="107"/>
    </location>
</feature>
<evidence type="ECO:0000313" key="3">
    <source>
        <dbReference type="EMBL" id="TCP48549.1"/>
    </source>
</evidence>
<comment type="caution">
    <text evidence="3">The sequence shown here is derived from an EMBL/GenBank/DDBJ whole genome shotgun (WGS) entry which is preliminary data.</text>
</comment>
<name>A0A4R2QIF2_9PSEU</name>
<keyword evidence="2" id="KW-0812">Transmembrane</keyword>
<organism evidence="3 4">
    <name type="scientific">Tamaricihabitans halophyticus</name>
    <dbReference type="NCBI Taxonomy" id="1262583"/>
    <lineage>
        <taxon>Bacteria</taxon>
        <taxon>Bacillati</taxon>
        <taxon>Actinomycetota</taxon>
        <taxon>Actinomycetes</taxon>
        <taxon>Pseudonocardiales</taxon>
        <taxon>Pseudonocardiaceae</taxon>
        <taxon>Tamaricihabitans</taxon>
    </lineage>
</organism>
<reference evidence="3 4" key="1">
    <citation type="submission" date="2019-03" db="EMBL/GenBank/DDBJ databases">
        <title>Genomic Encyclopedia of Type Strains, Phase IV (KMG-IV): sequencing the most valuable type-strain genomes for metagenomic binning, comparative biology and taxonomic classification.</title>
        <authorList>
            <person name="Goeker M."/>
        </authorList>
    </citation>
    <scope>NUCLEOTIDE SEQUENCE [LARGE SCALE GENOMIC DNA]</scope>
    <source>
        <strain evidence="3 4">DSM 45765</strain>
    </source>
</reference>
<keyword evidence="2" id="KW-1133">Transmembrane helix</keyword>
<dbReference type="EMBL" id="SLXQ01000010">
    <property type="protein sequence ID" value="TCP48549.1"/>
    <property type="molecule type" value="Genomic_DNA"/>
</dbReference>
<gene>
    <name evidence="3" type="ORF">EV191_110107</name>
</gene>
<keyword evidence="4" id="KW-1185">Reference proteome</keyword>
<feature type="transmembrane region" description="Helical" evidence="2">
    <location>
        <begin position="29"/>
        <end position="48"/>
    </location>
</feature>
<keyword evidence="2" id="KW-0472">Membrane</keyword>
<protein>
    <submittedName>
        <fullName evidence="3">Uncharacterized protein</fullName>
    </submittedName>
</protein>
<evidence type="ECO:0000256" key="1">
    <source>
        <dbReference type="SAM" id="MobiDB-lite"/>
    </source>
</evidence>
<evidence type="ECO:0000256" key="2">
    <source>
        <dbReference type="SAM" id="Phobius"/>
    </source>
</evidence>
<dbReference type="Proteomes" id="UP000294911">
    <property type="component" value="Unassembled WGS sequence"/>
</dbReference>
<sequence length="107" mass="11243">MFLGASRGTGALETAVVRYGTSVSVMETILVFAVAPLAIYGVLSLMTLRRKSAGAGRYRPGQEWDYPAQWWTANPAGISADHPSRVAAGAADEAAPQMETGGARGSW</sequence>